<evidence type="ECO:0000256" key="1">
    <source>
        <dbReference type="SAM" id="SignalP"/>
    </source>
</evidence>
<evidence type="ECO:0000313" key="3">
    <source>
        <dbReference type="Proteomes" id="UP000183253"/>
    </source>
</evidence>
<feature type="chain" id="PRO_5010187146" description="DUF1573 domain-containing protein" evidence="1">
    <location>
        <begin position="24"/>
        <end position="359"/>
    </location>
</feature>
<evidence type="ECO:0000313" key="2">
    <source>
        <dbReference type="EMBL" id="SEA86584.1"/>
    </source>
</evidence>
<feature type="signal peptide" evidence="1">
    <location>
        <begin position="1"/>
        <end position="23"/>
    </location>
</feature>
<proteinExistence type="predicted"/>
<dbReference type="Gene3D" id="2.60.40.10">
    <property type="entry name" value="Immunoglobulins"/>
    <property type="match status" value="2"/>
</dbReference>
<protein>
    <recommendedName>
        <fullName evidence="4">DUF1573 domain-containing protein</fullName>
    </recommendedName>
</protein>
<dbReference type="NCBIfam" id="NF012200">
    <property type="entry name" value="choice_anch_D"/>
    <property type="match status" value="1"/>
</dbReference>
<sequence length="359" mass="38885">MSAKRIILLIIAAFAAFSASAQARLVFEPDTWDFGTIRESDGRVSHTFTGVNRGDKPLVILDVVTSCGCTVPEFSRQPVTPGGKTQITVTYDPMNRPGTFTKELWVYSNERKKVASITVQGNVTPREKSLEELYPVDAGGGLRLSTTLSAFSYIYQGRQVQGSIGYANASDRTVRLSLRPQDESGLLQVDAPQRIAPGQRGEINLSYLIPAGTPRYGTLRDALEVAVDGRSNGTTIVAHGIGVDARPADATQKSPRAEFSENILKFGPVKHTGPRRKLSFTLSNTGDAPLIVRAVEGEGHIATTLAPGRTVAPGDSFRAEVLLDPATQDFGVLTEHLMVVTNDPVRPMRRLRITAIIEE</sequence>
<reference evidence="2 3" key="1">
    <citation type="submission" date="2016-10" db="EMBL/GenBank/DDBJ databases">
        <authorList>
            <person name="de Groot N.N."/>
        </authorList>
    </citation>
    <scope>NUCLEOTIDE SEQUENCE [LARGE SCALE GENOMIC DNA]</scope>
    <source>
        <strain evidence="2 3">DSM 25383</strain>
    </source>
</reference>
<name>A0A1H4EN96_9BACT</name>
<gene>
    <name evidence="2" type="ORF">SAMN05444145_1084</name>
</gene>
<dbReference type="PANTHER" id="PTHR37833">
    <property type="entry name" value="LIPOPROTEIN-RELATED"/>
    <property type="match status" value="1"/>
</dbReference>
<dbReference type="InterPro" id="IPR013783">
    <property type="entry name" value="Ig-like_fold"/>
</dbReference>
<evidence type="ECO:0008006" key="4">
    <source>
        <dbReference type="Google" id="ProtNLM"/>
    </source>
</evidence>
<keyword evidence="3" id="KW-1185">Reference proteome</keyword>
<dbReference type="Proteomes" id="UP000183253">
    <property type="component" value="Unassembled WGS sequence"/>
</dbReference>
<organism evidence="2 3">
    <name type="scientific">Alistipes timonensis JC136</name>
    <dbReference type="NCBI Taxonomy" id="1033731"/>
    <lineage>
        <taxon>Bacteria</taxon>
        <taxon>Pseudomonadati</taxon>
        <taxon>Bacteroidota</taxon>
        <taxon>Bacteroidia</taxon>
        <taxon>Bacteroidales</taxon>
        <taxon>Rikenellaceae</taxon>
        <taxon>Alistipes</taxon>
    </lineage>
</organism>
<dbReference type="PANTHER" id="PTHR37833:SF1">
    <property type="entry name" value="SIGNAL PEPTIDE PROTEIN"/>
    <property type="match status" value="1"/>
</dbReference>
<dbReference type="Pfam" id="PF07610">
    <property type="entry name" value="DUF1573"/>
    <property type="match status" value="2"/>
</dbReference>
<dbReference type="RefSeq" id="WP_010264661.1">
    <property type="nucleotide sequence ID" value="NZ_CAEG01000015.1"/>
</dbReference>
<dbReference type="AlphaFoldDB" id="A0A1H4EN96"/>
<dbReference type="STRING" id="1033731.SAMN05444145_1084"/>
<dbReference type="InterPro" id="IPR011467">
    <property type="entry name" value="DUF1573"/>
</dbReference>
<dbReference type="EMBL" id="FNRI01000008">
    <property type="protein sequence ID" value="SEA86584.1"/>
    <property type="molecule type" value="Genomic_DNA"/>
</dbReference>
<dbReference type="OrthoDB" id="1466304at2"/>
<accession>A0A1H4EN96</accession>
<keyword evidence="1" id="KW-0732">Signal</keyword>